<evidence type="ECO:0000256" key="3">
    <source>
        <dbReference type="ARBA" id="ARBA00022737"/>
    </source>
</evidence>
<dbReference type="SUPFAM" id="SSF57535">
    <property type="entry name" value="Complement control module/SCR domain"/>
    <property type="match status" value="5"/>
</dbReference>
<dbReference type="CDD" id="cd00033">
    <property type="entry name" value="CCP"/>
    <property type="match status" value="5"/>
</dbReference>
<dbReference type="PANTHER" id="PTHR19325">
    <property type="entry name" value="COMPLEMENT COMPONENT-RELATED SUSHI DOMAIN-CONTAINING"/>
    <property type="match status" value="1"/>
</dbReference>
<feature type="disulfide bond" evidence="6">
    <location>
        <begin position="32"/>
        <end position="59"/>
    </location>
</feature>
<reference evidence="9" key="2">
    <citation type="submission" date="2025-08" db="UniProtKB">
        <authorList>
            <consortium name="Ensembl"/>
        </authorList>
    </citation>
    <scope>IDENTIFICATION</scope>
</reference>
<feature type="signal peptide" evidence="7">
    <location>
        <begin position="1"/>
        <end position="19"/>
    </location>
</feature>
<evidence type="ECO:0000256" key="4">
    <source>
        <dbReference type="ARBA" id="ARBA00023157"/>
    </source>
</evidence>
<reference evidence="9" key="3">
    <citation type="submission" date="2025-09" db="UniProtKB">
        <authorList>
            <consortium name="Ensembl"/>
        </authorList>
    </citation>
    <scope>IDENTIFICATION</scope>
</reference>
<dbReference type="FunFam" id="2.10.70.10:FF:000014">
    <property type="entry name" value="Membrane cofactor protein"/>
    <property type="match status" value="1"/>
</dbReference>
<keyword evidence="10" id="KW-1185">Reference proteome</keyword>
<keyword evidence="3" id="KW-0677">Repeat</keyword>
<organism evidence="9 10">
    <name type="scientific">Oreochromis niloticus</name>
    <name type="common">Nile tilapia</name>
    <name type="synonym">Tilapia nilotica</name>
    <dbReference type="NCBI Taxonomy" id="8128"/>
    <lineage>
        <taxon>Eukaryota</taxon>
        <taxon>Metazoa</taxon>
        <taxon>Chordata</taxon>
        <taxon>Craniata</taxon>
        <taxon>Vertebrata</taxon>
        <taxon>Euteleostomi</taxon>
        <taxon>Actinopterygii</taxon>
        <taxon>Neopterygii</taxon>
        <taxon>Teleostei</taxon>
        <taxon>Neoteleostei</taxon>
        <taxon>Acanthomorphata</taxon>
        <taxon>Ovalentaria</taxon>
        <taxon>Cichlomorphae</taxon>
        <taxon>Cichliformes</taxon>
        <taxon>Cichlidae</taxon>
        <taxon>African cichlids</taxon>
        <taxon>Pseudocrenilabrinae</taxon>
        <taxon>Oreochromini</taxon>
        <taxon>Oreochromis</taxon>
    </lineage>
</organism>
<evidence type="ECO:0000256" key="6">
    <source>
        <dbReference type="PROSITE-ProRule" id="PRU00302"/>
    </source>
</evidence>
<dbReference type="OMA" id="NGQIEYH"/>
<feature type="disulfide bond" evidence="6">
    <location>
        <begin position="200"/>
        <end position="227"/>
    </location>
</feature>
<keyword evidence="1 6" id="KW-0768">Sushi</keyword>
<dbReference type="Ensembl" id="ENSONIT00000069613.1">
    <property type="protein sequence ID" value="ENSONIP00000044700.1"/>
    <property type="gene ID" value="ENSONIG00000041342.1"/>
</dbReference>
<sequence>VLSFCLCPFLFFFLPMYNSRLFPDGTTVTFACNIGYESAGGSPRITCTAGSWSSLGLKCQRKNCFSVEDVQDGQIEYHPGTEFGDKAVLICNPGYMSLGGGELTCGSQGWMGRLPVCEGCPNKDIYEYNEVTQYTCKKDYTLVGSRQLICLEDGTFKPEPPRCISKSPGCSRPVGDNMDLKGNDILRTSFPDGTTVTFACNTGYESAGGSPRITCTAGSWSSLGLKCQRKNCFSVEEVENGQIEYRPGKEFGDKAVHMPVGGGELTCGSQGWMGRLPVCEVTQCHSPPVVEYGSFSPNKDIYEYNEVLQYTCKKDYTLIGSRELHCSDDGTFKPEPPRCISNICSFTSQLLLKCVLNTSGVC</sequence>
<name>A0A669C953_ORENI</name>
<evidence type="ECO:0000313" key="10">
    <source>
        <dbReference type="Proteomes" id="UP000005207"/>
    </source>
</evidence>
<dbReference type="PANTHER" id="PTHR19325:SF571">
    <property type="entry name" value="SUSHI DOMAIN-CONTAINING PROTEIN"/>
    <property type="match status" value="1"/>
</dbReference>
<evidence type="ECO:0000259" key="8">
    <source>
        <dbReference type="PROSITE" id="PS50923"/>
    </source>
</evidence>
<protein>
    <recommendedName>
        <fullName evidence="8">Sushi domain-containing protein</fullName>
    </recommendedName>
</protein>
<keyword evidence="5" id="KW-0325">Glycoprotein</keyword>
<dbReference type="AlphaFoldDB" id="A0A669C953"/>
<dbReference type="PROSITE" id="PS50923">
    <property type="entry name" value="SUSHI"/>
    <property type="match status" value="4"/>
</dbReference>
<feature type="chain" id="PRO_5025546088" description="Sushi domain-containing protein" evidence="7">
    <location>
        <begin position="20"/>
        <end position="362"/>
    </location>
</feature>
<feature type="domain" description="Sushi" evidence="8">
    <location>
        <begin position="115"/>
        <end position="165"/>
    </location>
</feature>
<dbReference type="InterPro" id="IPR035976">
    <property type="entry name" value="Sushi/SCR/CCP_sf"/>
</dbReference>
<dbReference type="Pfam" id="PF00084">
    <property type="entry name" value="Sushi"/>
    <property type="match status" value="5"/>
</dbReference>
<evidence type="ECO:0000313" key="9">
    <source>
        <dbReference type="Ensembl" id="ENSONIP00000044700.1"/>
    </source>
</evidence>
<comment type="caution">
    <text evidence="6">Lacks conserved residue(s) required for the propagation of feature annotation.</text>
</comment>
<feature type="domain" description="Sushi" evidence="8">
    <location>
        <begin position="168"/>
        <end position="229"/>
    </location>
</feature>
<dbReference type="InterPro" id="IPR000436">
    <property type="entry name" value="Sushi_SCR_CCP_dom"/>
</dbReference>
<evidence type="ECO:0000256" key="1">
    <source>
        <dbReference type="ARBA" id="ARBA00022659"/>
    </source>
</evidence>
<dbReference type="Proteomes" id="UP000005207">
    <property type="component" value="Linkage group LG20"/>
</dbReference>
<feature type="domain" description="Sushi" evidence="8">
    <location>
        <begin position="3"/>
        <end position="61"/>
    </location>
</feature>
<dbReference type="SMART" id="SM00032">
    <property type="entry name" value="CCP"/>
    <property type="match status" value="6"/>
</dbReference>
<feature type="disulfide bond" evidence="6">
    <location>
        <begin position="312"/>
        <end position="339"/>
    </location>
</feature>
<reference evidence="10" key="1">
    <citation type="submission" date="2012-01" db="EMBL/GenBank/DDBJ databases">
        <title>The Genome Sequence of Oreochromis niloticus (Nile Tilapia).</title>
        <authorList>
            <consortium name="Broad Institute Genome Assembly Team"/>
            <consortium name="Broad Institute Sequencing Platform"/>
            <person name="Di Palma F."/>
            <person name="Johnson J."/>
            <person name="Lander E.S."/>
            <person name="Lindblad-Toh K."/>
        </authorList>
    </citation>
    <scope>NUCLEOTIDE SEQUENCE [LARGE SCALE GENOMIC DNA]</scope>
</reference>
<keyword evidence="2 7" id="KW-0732">Signal</keyword>
<proteinExistence type="predicted"/>
<keyword evidence="4 6" id="KW-1015">Disulfide bond</keyword>
<dbReference type="InParanoid" id="A0A669C953"/>
<evidence type="ECO:0000256" key="7">
    <source>
        <dbReference type="SAM" id="SignalP"/>
    </source>
</evidence>
<accession>A0A669C953</accession>
<feature type="domain" description="Sushi" evidence="8">
    <location>
        <begin position="282"/>
        <end position="341"/>
    </location>
</feature>
<dbReference type="GeneTree" id="ENSGT00940000154967"/>
<evidence type="ECO:0000256" key="2">
    <source>
        <dbReference type="ARBA" id="ARBA00022729"/>
    </source>
</evidence>
<feature type="disulfide bond" evidence="6">
    <location>
        <begin position="136"/>
        <end position="163"/>
    </location>
</feature>
<dbReference type="InterPro" id="IPR050350">
    <property type="entry name" value="Compl-Cell_Adhes-Reg"/>
</dbReference>
<evidence type="ECO:0000256" key="5">
    <source>
        <dbReference type="ARBA" id="ARBA00023180"/>
    </source>
</evidence>
<dbReference type="Gene3D" id="2.10.70.10">
    <property type="entry name" value="Complement Module, domain 1"/>
    <property type="match status" value="5"/>
</dbReference>